<evidence type="ECO:0000256" key="1">
    <source>
        <dbReference type="SAM" id="MobiDB-lite"/>
    </source>
</evidence>
<feature type="compositionally biased region" description="Basic and acidic residues" evidence="1">
    <location>
        <begin position="46"/>
        <end position="55"/>
    </location>
</feature>
<accession>A0A5B6YNK6</accession>
<protein>
    <recommendedName>
        <fullName evidence="3">Protein BIC1</fullName>
    </recommendedName>
</protein>
<dbReference type="PANTHER" id="PTHR34207">
    <property type="entry name" value="PROTEIN BIC1"/>
    <property type="match status" value="1"/>
</dbReference>
<dbReference type="AlphaFoldDB" id="A0A5B6YNK6"/>
<gene>
    <name evidence="2" type="ORF">Din_002690</name>
</gene>
<dbReference type="CDD" id="cd22645">
    <property type="entry name" value="BIC1_CID"/>
    <property type="match status" value="1"/>
</dbReference>
<name>A0A5B6YNK6_DAVIN</name>
<dbReference type="GO" id="GO:0009785">
    <property type="term" value="P:blue light signaling pathway"/>
    <property type="evidence" value="ECO:0007669"/>
    <property type="project" value="InterPro"/>
</dbReference>
<feature type="compositionally biased region" description="Low complexity" evidence="1">
    <location>
        <begin position="34"/>
        <end position="44"/>
    </location>
</feature>
<proteinExistence type="predicted"/>
<organism evidence="2">
    <name type="scientific">Davidia involucrata</name>
    <name type="common">Dove tree</name>
    <dbReference type="NCBI Taxonomy" id="16924"/>
    <lineage>
        <taxon>Eukaryota</taxon>
        <taxon>Viridiplantae</taxon>
        <taxon>Streptophyta</taxon>
        <taxon>Embryophyta</taxon>
        <taxon>Tracheophyta</taxon>
        <taxon>Spermatophyta</taxon>
        <taxon>Magnoliopsida</taxon>
        <taxon>eudicotyledons</taxon>
        <taxon>Gunneridae</taxon>
        <taxon>Pentapetalae</taxon>
        <taxon>asterids</taxon>
        <taxon>Cornales</taxon>
        <taxon>Nyssaceae</taxon>
        <taxon>Davidia</taxon>
    </lineage>
</organism>
<feature type="region of interest" description="Disordered" evidence="1">
    <location>
        <begin position="1"/>
        <end position="107"/>
    </location>
</feature>
<evidence type="ECO:0000313" key="2">
    <source>
        <dbReference type="EMBL" id="MPA33249.1"/>
    </source>
</evidence>
<sequence>MAAQNSNESVHHQVVVSLPSEPQKAHHHHDQMVSQSSSSSQSQSPKTHELDKDQTVRLVSQSKNPKSPRRSDAADDEEASAVQVDSTTSAAAIDTQEEESSLVEDTGRERLKRHRVEVAGRVWIPDLWGQEELLKDWTDCTAFDASLVNTSIMSARAALVQEGRRANSSGLRIVNRC</sequence>
<evidence type="ECO:0008006" key="3">
    <source>
        <dbReference type="Google" id="ProtNLM"/>
    </source>
</evidence>
<dbReference type="PANTHER" id="PTHR34207:SF2">
    <property type="entry name" value="PROTEIN BIC1"/>
    <property type="match status" value="1"/>
</dbReference>
<dbReference type="InterPro" id="IPR040374">
    <property type="entry name" value="BIC"/>
</dbReference>
<dbReference type="EMBL" id="GHES01002690">
    <property type="protein sequence ID" value="MPA33249.1"/>
    <property type="molecule type" value="Transcribed_RNA"/>
</dbReference>
<reference evidence="2" key="1">
    <citation type="submission" date="2019-08" db="EMBL/GenBank/DDBJ databases">
        <title>Reference gene set and small RNA set construction with multiple tissues from Davidia involucrata Baill.</title>
        <authorList>
            <person name="Yang H."/>
            <person name="Zhou C."/>
            <person name="Li G."/>
            <person name="Wang J."/>
            <person name="Gao P."/>
            <person name="Wang M."/>
            <person name="Wang R."/>
            <person name="Zhao Y."/>
        </authorList>
    </citation>
    <scope>NUCLEOTIDE SEQUENCE</scope>
    <source>
        <tissue evidence="2">Mixed with DoveR01_LX</tissue>
    </source>
</reference>